<accession>A0AAN8IXB4</accession>
<dbReference type="EMBL" id="WIXE01002380">
    <property type="protein sequence ID" value="KAK5984872.1"/>
    <property type="molecule type" value="Genomic_DNA"/>
</dbReference>
<comment type="caution">
    <text evidence="1">The sequence shown here is derived from an EMBL/GenBank/DDBJ whole genome shotgun (WGS) entry which is preliminary data.</text>
</comment>
<gene>
    <name evidence="1" type="ORF">GCK32_022645</name>
</gene>
<protein>
    <submittedName>
        <fullName evidence="1">Uncharacterized protein</fullName>
    </submittedName>
</protein>
<dbReference type="AlphaFoldDB" id="A0AAN8IXB4"/>
<proteinExistence type="predicted"/>
<name>A0AAN8IXB4_TRICO</name>
<reference evidence="1 2" key="1">
    <citation type="submission" date="2019-10" db="EMBL/GenBank/DDBJ databases">
        <title>Assembly and Annotation for the nematode Trichostrongylus colubriformis.</title>
        <authorList>
            <person name="Martin J."/>
        </authorList>
    </citation>
    <scope>NUCLEOTIDE SEQUENCE [LARGE SCALE GENOMIC DNA]</scope>
    <source>
        <strain evidence="1">G859</strain>
        <tissue evidence="1">Whole worm</tissue>
    </source>
</reference>
<evidence type="ECO:0000313" key="1">
    <source>
        <dbReference type="EMBL" id="KAK5984872.1"/>
    </source>
</evidence>
<keyword evidence="2" id="KW-1185">Reference proteome</keyword>
<dbReference type="Proteomes" id="UP001331761">
    <property type="component" value="Unassembled WGS sequence"/>
</dbReference>
<evidence type="ECO:0000313" key="2">
    <source>
        <dbReference type="Proteomes" id="UP001331761"/>
    </source>
</evidence>
<sequence length="29" mass="3192">MLTVSNVYGLLSLRTSPRPKPSCNSTLKK</sequence>
<organism evidence="1 2">
    <name type="scientific">Trichostrongylus colubriformis</name>
    <name type="common">Black scour worm</name>
    <dbReference type="NCBI Taxonomy" id="6319"/>
    <lineage>
        <taxon>Eukaryota</taxon>
        <taxon>Metazoa</taxon>
        <taxon>Ecdysozoa</taxon>
        <taxon>Nematoda</taxon>
        <taxon>Chromadorea</taxon>
        <taxon>Rhabditida</taxon>
        <taxon>Rhabditina</taxon>
        <taxon>Rhabditomorpha</taxon>
        <taxon>Strongyloidea</taxon>
        <taxon>Trichostrongylidae</taxon>
        <taxon>Trichostrongylus</taxon>
    </lineage>
</organism>